<evidence type="ECO:0000313" key="16">
    <source>
        <dbReference type="Proteomes" id="UP000284706"/>
    </source>
</evidence>
<evidence type="ECO:0000259" key="14">
    <source>
        <dbReference type="PROSITE" id="PS51714"/>
    </source>
</evidence>
<feature type="compositionally biased region" description="Acidic residues" evidence="13">
    <location>
        <begin position="791"/>
        <end position="805"/>
    </location>
</feature>
<dbReference type="GO" id="GO:0016765">
    <property type="term" value="F:transferase activity, transferring alkyl or aryl (other than methyl) groups"/>
    <property type="evidence" value="ECO:0007669"/>
    <property type="project" value="InterPro"/>
</dbReference>
<dbReference type="OrthoDB" id="10260897at2759"/>
<proteinExistence type="inferred from homology"/>
<dbReference type="EMBL" id="NHYE01005595">
    <property type="protein sequence ID" value="PPQ68445.1"/>
    <property type="molecule type" value="Genomic_DNA"/>
</dbReference>
<evidence type="ECO:0000256" key="12">
    <source>
        <dbReference type="ARBA" id="ARBA00061391"/>
    </source>
</evidence>
<keyword evidence="5" id="KW-0547">Nucleotide-binding</keyword>
<dbReference type="FunCoup" id="A0A409VQ89">
    <property type="interactions" value="897"/>
</dbReference>
<dbReference type="InterPro" id="IPR036424">
    <property type="entry name" value="UPP_synth-like_sf"/>
</dbReference>
<dbReference type="GO" id="GO:0030686">
    <property type="term" value="C:90S preribosome"/>
    <property type="evidence" value="ECO:0007669"/>
    <property type="project" value="TreeGrafter"/>
</dbReference>
<dbReference type="SUPFAM" id="SSF64005">
    <property type="entry name" value="Undecaprenyl diphosphate synthase"/>
    <property type="match status" value="1"/>
</dbReference>
<feature type="region of interest" description="Disordered" evidence="13">
    <location>
        <begin position="294"/>
        <end position="358"/>
    </location>
</feature>
<evidence type="ECO:0000256" key="8">
    <source>
        <dbReference type="ARBA" id="ARBA00022842"/>
    </source>
</evidence>
<dbReference type="InterPro" id="IPR001441">
    <property type="entry name" value="UPP_synth-like"/>
</dbReference>
<dbReference type="InterPro" id="IPR003593">
    <property type="entry name" value="AAA+_ATPase"/>
</dbReference>
<dbReference type="GO" id="GO:0005654">
    <property type="term" value="C:nucleoplasm"/>
    <property type="evidence" value="ECO:0007669"/>
    <property type="project" value="UniProtKB-ARBA"/>
</dbReference>
<dbReference type="CDD" id="cd01882">
    <property type="entry name" value="BMS1"/>
    <property type="match status" value="1"/>
</dbReference>
<dbReference type="GO" id="GO:0034511">
    <property type="term" value="F:U3 snoRNA binding"/>
    <property type="evidence" value="ECO:0007669"/>
    <property type="project" value="TreeGrafter"/>
</dbReference>
<dbReference type="InterPro" id="IPR030387">
    <property type="entry name" value="G_Bms1/Tsr1_dom"/>
</dbReference>
<dbReference type="Pfam" id="PF01255">
    <property type="entry name" value="Prenyltransf"/>
    <property type="match status" value="1"/>
</dbReference>
<dbReference type="HAMAP" id="MF_01139">
    <property type="entry name" value="ISPT"/>
    <property type="match status" value="1"/>
</dbReference>
<dbReference type="Pfam" id="PF22298">
    <property type="entry name" value="Tsr1_G-like"/>
    <property type="match status" value="1"/>
</dbReference>
<dbReference type="CDD" id="cd00475">
    <property type="entry name" value="Cis_IPPS"/>
    <property type="match status" value="1"/>
</dbReference>
<evidence type="ECO:0000256" key="7">
    <source>
        <dbReference type="ARBA" id="ARBA00022840"/>
    </source>
</evidence>
<keyword evidence="9" id="KW-0342">GTP-binding</keyword>
<evidence type="ECO:0000256" key="6">
    <source>
        <dbReference type="ARBA" id="ARBA00022801"/>
    </source>
</evidence>
<dbReference type="GO" id="GO:0005525">
    <property type="term" value="F:GTP binding"/>
    <property type="evidence" value="ECO:0007669"/>
    <property type="project" value="UniProtKB-KW"/>
</dbReference>
<dbReference type="FunFam" id="3.40.1180.10:FF:000005">
    <property type="entry name" value="Alkyl transferase"/>
    <property type="match status" value="1"/>
</dbReference>
<keyword evidence="6" id="KW-0378">Hydrolase</keyword>
<comment type="similarity">
    <text evidence="12">Belongs to the TRAFAC class translation factor GTPase superfamily. Bms1-like GTPase family. BMS1 subfamily.</text>
</comment>
<name>A0A409VQ89_9AGAR</name>
<feature type="compositionally biased region" description="Basic and acidic residues" evidence="13">
    <location>
        <begin position="910"/>
        <end position="925"/>
    </location>
</feature>
<organism evidence="15 16">
    <name type="scientific">Gymnopilus dilepis</name>
    <dbReference type="NCBI Taxonomy" id="231916"/>
    <lineage>
        <taxon>Eukaryota</taxon>
        <taxon>Fungi</taxon>
        <taxon>Dikarya</taxon>
        <taxon>Basidiomycota</taxon>
        <taxon>Agaricomycotina</taxon>
        <taxon>Agaricomycetes</taxon>
        <taxon>Agaricomycetidae</taxon>
        <taxon>Agaricales</taxon>
        <taxon>Agaricineae</taxon>
        <taxon>Hymenogastraceae</taxon>
        <taxon>Gymnopilus</taxon>
    </lineage>
</organism>
<evidence type="ECO:0000256" key="3">
    <source>
        <dbReference type="ARBA" id="ARBA00022553"/>
    </source>
</evidence>
<dbReference type="SMART" id="SM00785">
    <property type="entry name" value="AARP2CN"/>
    <property type="match status" value="1"/>
</dbReference>
<dbReference type="SMART" id="SM01362">
    <property type="entry name" value="DUF663"/>
    <property type="match status" value="1"/>
</dbReference>
<dbReference type="InterPro" id="IPR018520">
    <property type="entry name" value="UPP_synth-like_CS"/>
</dbReference>
<dbReference type="PANTHER" id="PTHR12858:SF2">
    <property type="entry name" value="RIBOSOME BIOGENESIS PROTEIN BMS1 HOMOLOG"/>
    <property type="match status" value="1"/>
</dbReference>
<dbReference type="InterPro" id="IPR012948">
    <property type="entry name" value="AARP2CN"/>
</dbReference>
<dbReference type="GO" id="GO:0032040">
    <property type="term" value="C:small-subunit processome"/>
    <property type="evidence" value="ECO:0007669"/>
    <property type="project" value="UniProtKB-ARBA"/>
</dbReference>
<dbReference type="GO" id="GO:0003924">
    <property type="term" value="F:GTPase activity"/>
    <property type="evidence" value="ECO:0007669"/>
    <property type="project" value="TreeGrafter"/>
</dbReference>
<dbReference type="GO" id="GO:0005524">
    <property type="term" value="F:ATP binding"/>
    <property type="evidence" value="ECO:0007669"/>
    <property type="project" value="UniProtKB-KW"/>
</dbReference>
<reference evidence="15 16" key="1">
    <citation type="journal article" date="2018" name="Evol. Lett.">
        <title>Horizontal gene cluster transfer increased hallucinogenic mushroom diversity.</title>
        <authorList>
            <person name="Reynolds H.T."/>
            <person name="Vijayakumar V."/>
            <person name="Gluck-Thaler E."/>
            <person name="Korotkin H.B."/>
            <person name="Matheny P.B."/>
            <person name="Slot J.C."/>
        </authorList>
    </citation>
    <scope>NUCLEOTIDE SEQUENCE [LARGE SCALE GENOMIC DNA]</scope>
    <source>
        <strain evidence="15 16">SRW20</strain>
    </source>
</reference>
<evidence type="ECO:0000256" key="5">
    <source>
        <dbReference type="ARBA" id="ARBA00022741"/>
    </source>
</evidence>
<comment type="catalytic activity">
    <reaction evidence="11">
        <text>GTP + H2O = GDP + phosphate + H(+)</text>
        <dbReference type="Rhea" id="RHEA:19669"/>
        <dbReference type="ChEBI" id="CHEBI:15377"/>
        <dbReference type="ChEBI" id="CHEBI:15378"/>
        <dbReference type="ChEBI" id="CHEBI:37565"/>
        <dbReference type="ChEBI" id="CHEBI:43474"/>
        <dbReference type="ChEBI" id="CHEBI:58189"/>
    </reaction>
    <physiologicalReaction direction="left-to-right" evidence="11">
        <dbReference type="Rhea" id="RHEA:19670"/>
    </physiologicalReaction>
</comment>
<dbReference type="Pfam" id="PF04950">
    <property type="entry name" value="RIBIOP_C"/>
    <property type="match status" value="1"/>
</dbReference>
<keyword evidence="8" id="KW-0460">Magnesium</keyword>
<dbReference type="InParanoid" id="A0A409VQ89"/>
<sequence length="1449" mass="163781">MLLAPSLAAALDVGPKSPPLSLSLRRRSSWALIWRVLKYSIYIFILKILATGPMPNHVAFIMDGNRRYARKNGKPVVQGHVEGADTFLRILAMCIFLKIKCVSTYMFSIENFNRPEKEVSAVMDLARQKLSEITQHGGFAETFGVRLNIVGNLNLLAEVVQEDLRRAEELTQHNTNVIVNVHIPYTSRNEMATAITSCVRNSMKDNSVTTKISEKDIDSQLMTSLAGSPPLDILVRTSGVKRLSDYLLWQCCEYTQIQFCETNWPEFGLFDFMPMLLDFQSKVWERGNRILATPSSCMEDRPHKAHRPSHSGAKADKKDKGKGKEKKHGFNEKAFAPKSGRRADRQGRRNVERDQTRLHVPLVNRTPDEDPPPVIVAIVGPPGVGKTTLLKSLVRRYTKQTLSEAKGPITVVSGKKRRITFIECNNDINSMIDVGKIADLVLLMIDGSFGFEMETFEFLNILQAHGFPKVIGVLTHLDLIKKASTLKDTKKALKKRFWTEIYQGAKLFYLSGVLNGRYPDTEIMNLSRFISVMKFRPLVFRNSHPYLLADRIEDLTPRELIRTSKGKCDRIVTVYGYVRGTNLRLGTKIHIPGVGDLDMSNVTALGDPCPLPTAESEKRRKLSEKKKLLIHAPMSDVGGVMYDKDAVWVNVPGSFTRGGNGDVPQGEGEQMVMDLQDVNATLEDRVAQSSIRLFGTSSQALRVDPSPGGRNGGMDDGDGEEDESDEEEEDDGEDEEGSNSESGSEEDSDFEDQEEGDEDLSEPVHNTGRAGRRTVTRSLPSSSKKEKTDIEYADSDSDLGEDEDMDRIGKRVHMDDDEDFDIPSDDEDGVEEDEDEEVPKWKTKLSERAQELSSSGQKRKRKDWIKLIYSSSLSPEEILYGKNEEQGDDMDDDDFFQVKNKQADDSEVLDASKEPIDPESLKKWEDEEMLESIRHLFITGGDGPPAEGEGEEMGEGGFADGDEEGDGEGGTVEEDGVEGPSDPAAKRVAELAAKKELLKKKFDEQYDDPEGAKMDFYDEKKEEINRQLALNRAEFENVDSEARALIEGYRPGQYVRIELKDVPCEMIEHFDPSYPIVVGGLLPAEERFGYVQVRIKRHRWYSKTLKTNDPLIFSLGWRRFQTIPIYSLDDHSIRMRMLKYTPEHMHCYATFYGPVTLPNTGFCAFNTLASDVAGFRVSATGVVLDIDRSTKIVKKLKLTGVPYKIFKNTAFIKDMFNSSLEVAKFEGANIRTVSGIRGQVKKALPKPEGCFRATFEDKVLKSDIVFLRAWYSIQPRKFYNPVTSLLLSDKSQWSGMRLTGQIRRDEGIKTPLNVNSTYKKIERPPRRFNPLVVPKKLQASLPYASKPKLMKAQKNQTYLQKRAVVMEPEEKKALALMQQIRALRKDQVARRHEKKEEKKAERAKKLEKEEAKRSEKEKEKKKEIMRIAGQKSKREADLEEGRGSKRRKT</sequence>
<keyword evidence="2" id="KW-0690">Ribosome biogenesis</keyword>
<feature type="compositionally biased region" description="Basic and acidic residues" evidence="13">
    <location>
        <begin position="1386"/>
        <end position="1425"/>
    </location>
</feature>
<comment type="caution">
    <text evidence="15">The sequence shown here is derived from an EMBL/GenBank/DDBJ whole genome shotgun (WGS) entry which is preliminary data.</text>
</comment>
<dbReference type="PANTHER" id="PTHR12858">
    <property type="entry name" value="RIBOSOME BIOGENESIS PROTEIN"/>
    <property type="match status" value="1"/>
</dbReference>
<feature type="region of interest" description="Disordered" evidence="13">
    <location>
        <begin position="875"/>
        <end position="894"/>
    </location>
</feature>
<accession>A0A409VQ89</accession>
<evidence type="ECO:0000256" key="9">
    <source>
        <dbReference type="ARBA" id="ARBA00023134"/>
    </source>
</evidence>
<evidence type="ECO:0000256" key="1">
    <source>
        <dbReference type="ARBA" id="ARBA00004604"/>
    </source>
</evidence>
<evidence type="ECO:0000313" key="15">
    <source>
        <dbReference type="EMBL" id="PPQ68445.1"/>
    </source>
</evidence>
<dbReference type="SUPFAM" id="SSF52540">
    <property type="entry name" value="P-loop containing nucleoside triphosphate hydrolases"/>
    <property type="match status" value="1"/>
</dbReference>
<dbReference type="GO" id="GO:0000479">
    <property type="term" value="P:endonucleolytic cleavage of tricistronic rRNA transcript (SSU-rRNA, 5.8S rRNA, LSU-rRNA)"/>
    <property type="evidence" value="ECO:0007669"/>
    <property type="project" value="TreeGrafter"/>
</dbReference>
<dbReference type="Proteomes" id="UP000284706">
    <property type="component" value="Unassembled WGS sequence"/>
</dbReference>
<dbReference type="PROSITE" id="PS51714">
    <property type="entry name" value="G_BMS1"/>
    <property type="match status" value="1"/>
</dbReference>
<feature type="domain" description="Bms1-type G" evidence="14">
    <location>
        <begin position="372"/>
        <end position="536"/>
    </location>
</feature>
<feature type="region of interest" description="Disordered" evidence="13">
    <location>
        <begin position="901"/>
        <end position="925"/>
    </location>
</feature>
<dbReference type="InterPro" id="IPR037875">
    <property type="entry name" value="Bms1_N"/>
</dbReference>
<keyword evidence="16" id="KW-1185">Reference proteome</keyword>
<feature type="region of interest" description="Disordered" evidence="13">
    <location>
        <begin position="937"/>
        <end position="983"/>
    </location>
</feature>
<evidence type="ECO:0000256" key="4">
    <source>
        <dbReference type="ARBA" id="ARBA00022679"/>
    </source>
</evidence>
<feature type="compositionally biased region" description="Basic and acidic residues" evidence="13">
    <location>
        <begin position="341"/>
        <end position="357"/>
    </location>
</feature>
<dbReference type="STRING" id="231916.A0A409VQ89"/>
<evidence type="ECO:0000256" key="13">
    <source>
        <dbReference type="SAM" id="MobiDB-lite"/>
    </source>
</evidence>
<dbReference type="InterPro" id="IPR007034">
    <property type="entry name" value="BMS1_TSR1_C"/>
</dbReference>
<feature type="compositionally biased region" description="Basic and acidic residues" evidence="13">
    <location>
        <begin position="1432"/>
        <end position="1443"/>
    </location>
</feature>
<feature type="compositionally biased region" description="Acidic residues" evidence="13">
    <location>
        <begin position="815"/>
        <end position="837"/>
    </location>
</feature>
<dbReference type="Pfam" id="PF08142">
    <property type="entry name" value="AARP2CN"/>
    <property type="match status" value="1"/>
</dbReference>
<dbReference type="InterPro" id="IPR027417">
    <property type="entry name" value="P-loop_NTPase"/>
</dbReference>
<dbReference type="NCBIfam" id="TIGR00055">
    <property type="entry name" value="uppS"/>
    <property type="match status" value="1"/>
</dbReference>
<gene>
    <name evidence="15" type="ORF">CVT26_006032</name>
</gene>
<evidence type="ECO:0000256" key="10">
    <source>
        <dbReference type="ARBA" id="ARBA00023242"/>
    </source>
</evidence>
<dbReference type="SMART" id="SM00382">
    <property type="entry name" value="AAA"/>
    <property type="match status" value="1"/>
</dbReference>
<dbReference type="PROSITE" id="PS01066">
    <property type="entry name" value="UPP_SYNTHASE"/>
    <property type="match status" value="1"/>
</dbReference>
<protein>
    <recommendedName>
        <fullName evidence="14">Bms1-type G domain-containing protein</fullName>
    </recommendedName>
</protein>
<dbReference type="Gene3D" id="3.40.1180.10">
    <property type="entry name" value="Decaprenyl diphosphate synthase-like"/>
    <property type="match status" value="1"/>
</dbReference>
<feature type="region of interest" description="Disordered" evidence="13">
    <location>
        <begin position="1386"/>
        <end position="1449"/>
    </location>
</feature>
<feature type="compositionally biased region" description="Basic and acidic residues" evidence="13">
    <location>
        <begin position="838"/>
        <end position="850"/>
    </location>
</feature>
<feature type="compositionally biased region" description="Acidic residues" evidence="13">
    <location>
        <begin position="948"/>
        <end position="977"/>
    </location>
</feature>
<dbReference type="InterPro" id="IPR039761">
    <property type="entry name" value="Bms1/Tsr1"/>
</dbReference>
<dbReference type="Gene3D" id="3.40.50.300">
    <property type="entry name" value="P-loop containing nucleotide triphosphate hydrolases"/>
    <property type="match status" value="1"/>
</dbReference>
<keyword evidence="10" id="KW-0539">Nucleus</keyword>
<feature type="compositionally biased region" description="Acidic residues" evidence="13">
    <location>
        <begin position="715"/>
        <end position="761"/>
    </location>
</feature>
<keyword evidence="7" id="KW-0067">ATP-binding</keyword>
<keyword evidence="4" id="KW-0808">Transferase</keyword>
<keyword evidence="3" id="KW-0597">Phosphoprotein</keyword>
<dbReference type="FunFam" id="3.40.50.300:FF:000105">
    <property type="entry name" value="BMS1 ribosome biogenesis factor"/>
    <property type="match status" value="1"/>
</dbReference>
<dbReference type="GO" id="GO:0000462">
    <property type="term" value="P:maturation of SSU-rRNA from tricistronic rRNA transcript (SSU-rRNA, 5.8S rRNA, LSU-rRNA)"/>
    <property type="evidence" value="ECO:0007669"/>
    <property type="project" value="TreeGrafter"/>
</dbReference>
<feature type="region of interest" description="Disordered" evidence="13">
    <location>
        <begin position="697"/>
        <end position="860"/>
    </location>
</feature>
<evidence type="ECO:0000256" key="2">
    <source>
        <dbReference type="ARBA" id="ARBA00022517"/>
    </source>
</evidence>
<evidence type="ECO:0000256" key="11">
    <source>
        <dbReference type="ARBA" id="ARBA00049117"/>
    </source>
</evidence>
<comment type="subcellular location">
    <subcellularLocation>
        <location evidence="1">Nucleus</location>
        <location evidence="1">Nucleolus</location>
    </subcellularLocation>
</comment>